<dbReference type="InterPro" id="IPR052698">
    <property type="entry name" value="MoCofactor_Util/Proc"/>
</dbReference>
<dbReference type="PANTHER" id="PTHR30388">
    <property type="entry name" value="ALDEHYDE OXIDOREDUCTASE MOLYBDENUM COFACTOR ASSEMBLY PROTEIN"/>
    <property type="match status" value="1"/>
</dbReference>
<dbReference type="InterPro" id="IPR003777">
    <property type="entry name" value="XdhC_CoxI"/>
</dbReference>
<dbReference type="RefSeq" id="WP_073093544.1">
    <property type="nucleotide sequence ID" value="NZ_FRCY01000003.1"/>
</dbReference>
<accession>A0A1M7L8H0</accession>
<evidence type="ECO:0000259" key="1">
    <source>
        <dbReference type="Pfam" id="PF02625"/>
    </source>
</evidence>
<dbReference type="STRING" id="388280.SAMN04488057_103137"/>
<feature type="domain" description="XdhC- CoxI" evidence="1">
    <location>
        <begin position="15"/>
        <end position="81"/>
    </location>
</feature>
<protein>
    <submittedName>
        <fullName evidence="3">Xanthine and CO dehydrogenase maturation factor, XdhC/CoxF family</fullName>
    </submittedName>
</protein>
<dbReference type="OrthoDB" id="9773039at2"/>
<organism evidence="3 4">
    <name type="scientific">Cyclobacterium lianum</name>
    <dbReference type="NCBI Taxonomy" id="388280"/>
    <lineage>
        <taxon>Bacteria</taxon>
        <taxon>Pseudomonadati</taxon>
        <taxon>Bacteroidota</taxon>
        <taxon>Cytophagia</taxon>
        <taxon>Cytophagales</taxon>
        <taxon>Cyclobacteriaceae</taxon>
        <taxon>Cyclobacterium</taxon>
    </lineage>
</organism>
<sequence length="382" mass="42345">MKEIREIIKAASLARQKGEKIALATVVRVDGSSYRRPGARMLVTENGQLTGAISGGCLEGDALKKAQLVIFKKTSMLVTYDTTDEDDAKFGIGLGCNGIIHILIEPIDEEQENNPLALLRQCLSDREDKILVSLFDLKHKRSAQIGTCMLYHKQHYCVNSKLAVIDEFGQNFVSMKCREVSAVKKSTILPLPDNEYLHAFVEYVPPAIKLIMIGAGNDVQPLTRMASVLGWQMELADGRADQATRSRFPLVDQIYIGKALEILPKLHTDERTAVVLMTHNFNYDLEIMRGLHPYNFPYLGVLGPKKKLEKLIDNLLRSGIALGRKDQEVIFGPMGLNIGAESPEEIALSIISEIKAVISAQTPAHLRAKNGPIHADEKTTFE</sequence>
<dbReference type="Pfam" id="PF02625">
    <property type="entry name" value="XdhC_CoxI"/>
    <property type="match status" value="1"/>
</dbReference>
<dbReference type="InterPro" id="IPR027051">
    <property type="entry name" value="XdhC_Rossmann_dom"/>
</dbReference>
<dbReference type="Pfam" id="PF13478">
    <property type="entry name" value="XdhC_C"/>
    <property type="match status" value="1"/>
</dbReference>
<evidence type="ECO:0000259" key="2">
    <source>
        <dbReference type="Pfam" id="PF13478"/>
    </source>
</evidence>
<evidence type="ECO:0000313" key="4">
    <source>
        <dbReference type="Proteomes" id="UP000184513"/>
    </source>
</evidence>
<feature type="domain" description="XdhC Rossmann" evidence="2">
    <location>
        <begin position="210"/>
        <end position="354"/>
    </location>
</feature>
<proteinExistence type="predicted"/>
<evidence type="ECO:0000313" key="3">
    <source>
        <dbReference type="EMBL" id="SHM73689.1"/>
    </source>
</evidence>
<dbReference type="AlphaFoldDB" id="A0A1M7L8H0"/>
<keyword evidence="4" id="KW-1185">Reference proteome</keyword>
<reference evidence="3 4" key="1">
    <citation type="submission" date="2016-11" db="EMBL/GenBank/DDBJ databases">
        <authorList>
            <person name="Jaros S."/>
            <person name="Januszkiewicz K."/>
            <person name="Wedrychowicz H."/>
        </authorList>
    </citation>
    <scope>NUCLEOTIDE SEQUENCE [LARGE SCALE GENOMIC DNA]</scope>
    <source>
        <strain evidence="3 4">CGMCC 1.6102</strain>
    </source>
</reference>
<dbReference type="Gene3D" id="3.40.50.720">
    <property type="entry name" value="NAD(P)-binding Rossmann-like Domain"/>
    <property type="match status" value="1"/>
</dbReference>
<dbReference type="PANTHER" id="PTHR30388:SF6">
    <property type="entry name" value="XANTHINE DEHYDROGENASE SUBUNIT A-RELATED"/>
    <property type="match status" value="1"/>
</dbReference>
<dbReference type="EMBL" id="FRCY01000003">
    <property type="protein sequence ID" value="SHM73689.1"/>
    <property type="molecule type" value="Genomic_DNA"/>
</dbReference>
<gene>
    <name evidence="3" type="ORF">SAMN04488057_103137</name>
</gene>
<name>A0A1M7L8H0_9BACT</name>
<dbReference type="Proteomes" id="UP000184513">
    <property type="component" value="Unassembled WGS sequence"/>
</dbReference>